<dbReference type="InterPro" id="IPR000847">
    <property type="entry name" value="LysR_HTH_N"/>
</dbReference>
<dbReference type="GO" id="GO:0003677">
    <property type="term" value="F:DNA binding"/>
    <property type="evidence" value="ECO:0007669"/>
    <property type="project" value="UniProtKB-KW"/>
</dbReference>
<comment type="caution">
    <text evidence="6">The sequence shown here is derived from an EMBL/GenBank/DDBJ whole genome shotgun (WGS) entry which is preliminary data.</text>
</comment>
<organism evidence="6 7">
    <name type="scientific">Methylobacterium planeticum</name>
    <dbReference type="NCBI Taxonomy" id="2615211"/>
    <lineage>
        <taxon>Bacteria</taxon>
        <taxon>Pseudomonadati</taxon>
        <taxon>Pseudomonadota</taxon>
        <taxon>Alphaproteobacteria</taxon>
        <taxon>Hyphomicrobiales</taxon>
        <taxon>Methylobacteriaceae</taxon>
        <taxon>Methylobacterium</taxon>
    </lineage>
</organism>
<evidence type="ECO:0000259" key="5">
    <source>
        <dbReference type="PROSITE" id="PS50931"/>
    </source>
</evidence>
<dbReference type="Proteomes" id="UP000441523">
    <property type="component" value="Unassembled WGS sequence"/>
</dbReference>
<dbReference type="PROSITE" id="PS50931">
    <property type="entry name" value="HTH_LYSR"/>
    <property type="match status" value="1"/>
</dbReference>
<dbReference type="PRINTS" id="PR00039">
    <property type="entry name" value="HTHLYSR"/>
</dbReference>
<dbReference type="InterPro" id="IPR036390">
    <property type="entry name" value="WH_DNA-bd_sf"/>
</dbReference>
<evidence type="ECO:0000313" key="6">
    <source>
        <dbReference type="EMBL" id="KAB1073497.1"/>
    </source>
</evidence>
<dbReference type="FunFam" id="1.10.10.10:FF:000001">
    <property type="entry name" value="LysR family transcriptional regulator"/>
    <property type="match status" value="1"/>
</dbReference>
<keyword evidence="2" id="KW-0805">Transcription regulation</keyword>
<dbReference type="Pfam" id="PF00126">
    <property type="entry name" value="HTH_1"/>
    <property type="match status" value="1"/>
</dbReference>
<dbReference type="SUPFAM" id="SSF53850">
    <property type="entry name" value="Periplasmic binding protein-like II"/>
    <property type="match status" value="1"/>
</dbReference>
<dbReference type="Gene3D" id="1.10.10.10">
    <property type="entry name" value="Winged helix-like DNA-binding domain superfamily/Winged helix DNA-binding domain"/>
    <property type="match status" value="1"/>
</dbReference>
<gene>
    <name evidence="6" type="ORF">F6X51_12225</name>
</gene>
<proteinExistence type="inferred from homology"/>
<dbReference type="CDD" id="cd08414">
    <property type="entry name" value="PBP2_LTTR_aromatics_like"/>
    <property type="match status" value="1"/>
</dbReference>
<dbReference type="InterPro" id="IPR036388">
    <property type="entry name" value="WH-like_DNA-bd_sf"/>
</dbReference>
<keyword evidence="7" id="KW-1185">Reference proteome</keyword>
<dbReference type="GO" id="GO:0032993">
    <property type="term" value="C:protein-DNA complex"/>
    <property type="evidence" value="ECO:0007669"/>
    <property type="project" value="TreeGrafter"/>
</dbReference>
<keyword evidence="4" id="KW-0804">Transcription</keyword>
<name>A0A6N6MV14_9HYPH</name>
<reference evidence="6 7" key="1">
    <citation type="submission" date="2019-09" db="EMBL/GenBank/DDBJ databases">
        <title>YIM 132548 draft genome.</title>
        <authorList>
            <person name="Jiang L."/>
        </authorList>
    </citation>
    <scope>NUCLEOTIDE SEQUENCE [LARGE SCALE GENOMIC DNA]</scope>
    <source>
        <strain evidence="6 7">YIM 132548</strain>
    </source>
</reference>
<evidence type="ECO:0000256" key="4">
    <source>
        <dbReference type="ARBA" id="ARBA00023163"/>
    </source>
</evidence>
<dbReference type="Pfam" id="PF03466">
    <property type="entry name" value="LysR_substrate"/>
    <property type="match status" value="1"/>
</dbReference>
<evidence type="ECO:0000313" key="7">
    <source>
        <dbReference type="Proteomes" id="UP000441523"/>
    </source>
</evidence>
<dbReference type="PANTHER" id="PTHR30346">
    <property type="entry name" value="TRANSCRIPTIONAL DUAL REGULATOR HCAR-RELATED"/>
    <property type="match status" value="1"/>
</dbReference>
<protein>
    <submittedName>
        <fullName evidence="6">LysR family transcriptional regulator</fullName>
    </submittedName>
</protein>
<evidence type="ECO:0000256" key="1">
    <source>
        <dbReference type="ARBA" id="ARBA00009437"/>
    </source>
</evidence>
<dbReference type="SUPFAM" id="SSF46785">
    <property type="entry name" value="Winged helix' DNA-binding domain"/>
    <property type="match status" value="1"/>
</dbReference>
<evidence type="ECO:0000256" key="2">
    <source>
        <dbReference type="ARBA" id="ARBA00023015"/>
    </source>
</evidence>
<comment type="similarity">
    <text evidence="1">Belongs to the LysR transcriptional regulatory family.</text>
</comment>
<dbReference type="RefSeq" id="WP_150963936.1">
    <property type="nucleotide sequence ID" value="NZ_VZZJ01000008.1"/>
</dbReference>
<dbReference type="Gene3D" id="3.40.190.10">
    <property type="entry name" value="Periplasmic binding protein-like II"/>
    <property type="match status" value="2"/>
</dbReference>
<dbReference type="PANTHER" id="PTHR30346:SF17">
    <property type="entry name" value="LYSR FAMILY TRANSCRIPTIONAL REGULATOR"/>
    <property type="match status" value="1"/>
</dbReference>
<dbReference type="AlphaFoldDB" id="A0A6N6MV14"/>
<dbReference type="GO" id="GO:0003700">
    <property type="term" value="F:DNA-binding transcription factor activity"/>
    <property type="evidence" value="ECO:0007669"/>
    <property type="project" value="InterPro"/>
</dbReference>
<accession>A0A6N6MV14</accession>
<keyword evidence="3" id="KW-0238">DNA-binding</keyword>
<dbReference type="EMBL" id="VZZJ01000008">
    <property type="protein sequence ID" value="KAB1073497.1"/>
    <property type="molecule type" value="Genomic_DNA"/>
</dbReference>
<evidence type="ECO:0000256" key="3">
    <source>
        <dbReference type="ARBA" id="ARBA00023125"/>
    </source>
</evidence>
<dbReference type="InterPro" id="IPR005119">
    <property type="entry name" value="LysR_subst-bd"/>
</dbReference>
<feature type="domain" description="HTH lysR-type" evidence="5">
    <location>
        <begin position="12"/>
        <end position="60"/>
    </location>
</feature>
<sequence>MRFGLRHVTGCLVLAEELHFGRAAQRLNTTQPGLSRLVAELEGEIGAKLFRRTTRTVELTDAGSVFLAECRIGLDHIERAVTLARRTATGVTGTLRVGYMDFAINGRLPELIRAFSEFRPSIRLELSHIPSQRQREALLNDHIDVGFTLSAIRNEHFDSLLFAQDPYVALLPVTHPLSNARSVRLKDFADEPFVLGSGGSWNAYREAFFAICHRCGFHPTVAQEASSSEGIFGLVAAGVGVSTYASCVRNVQRRGIVIRSLDDVPDTIATYATWMRPIRSMSLEAFTTFLATVWGAQTS</sequence>